<dbReference type="AlphaFoldDB" id="A0A9W6TS65"/>
<feature type="compositionally biased region" description="Basic and acidic residues" evidence="1">
    <location>
        <begin position="32"/>
        <end position="45"/>
    </location>
</feature>
<organism evidence="2 3">
    <name type="scientific">Phytophthora lilii</name>
    <dbReference type="NCBI Taxonomy" id="2077276"/>
    <lineage>
        <taxon>Eukaryota</taxon>
        <taxon>Sar</taxon>
        <taxon>Stramenopiles</taxon>
        <taxon>Oomycota</taxon>
        <taxon>Peronosporomycetes</taxon>
        <taxon>Peronosporales</taxon>
        <taxon>Peronosporaceae</taxon>
        <taxon>Phytophthora</taxon>
    </lineage>
</organism>
<feature type="compositionally biased region" description="Basic and acidic residues" evidence="1">
    <location>
        <begin position="67"/>
        <end position="94"/>
    </location>
</feature>
<gene>
    <name evidence="2" type="ORF">Plil01_000715200</name>
</gene>
<feature type="compositionally biased region" description="Polar residues" evidence="1">
    <location>
        <begin position="122"/>
        <end position="132"/>
    </location>
</feature>
<name>A0A9W6TS65_9STRA</name>
<dbReference type="Proteomes" id="UP001165083">
    <property type="component" value="Unassembled WGS sequence"/>
</dbReference>
<feature type="compositionally biased region" description="Polar residues" evidence="1">
    <location>
        <begin position="102"/>
        <end position="115"/>
    </location>
</feature>
<dbReference type="EMBL" id="BSXW01000330">
    <property type="protein sequence ID" value="GMF18921.1"/>
    <property type="molecule type" value="Genomic_DNA"/>
</dbReference>
<evidence type="ECO:0000313" key="2">
    <source>
        <dbReference type="EMBL" id="GMF18921.1"/>
    </source>
</evidence>
<feature type="region of interest" description="Disordered" evidence="1">
    <location>
        <begin position="13"/>
        <end position="132"/>
    </location>
</feature>
<reference evidence="2" key="1">
    <citation type="submission" date="2023-04" db="EMBL/GenBank/DDBJ databases">
        <title>Phytophthora lilii NBRC 32176.</title>
        <authorList>
            <person name="Ichikawa N."/>
            <person name="Sato H."/>
            <person name="Tonouchi N."/>
        </authorList>
    </citation>
    <scope>NUCLEOTIDE SEQUENCE</scope>
    <source>
        <strain evidence="2">NBRC 32176</strain>
    </source>
</reference>
<accession>A0A9W6TS65</accession>
<evidence type="ECO:0000256" key="1">
    <source>
        <dbReference type="SAM" id="MobiDB-lite"/>
    </source>
</evidence>
<proteinExistence type="predicted"/>
<comment type="caution">
    <text evidence="2">The sequence shown here is derived from an EMBL/GenBank/DDBJ whole genome shotgun (WGS) entry which is preliminary data.</text>
</comment>
<evidence type="ECO:0000313" key="3">
    <source>
        <dbReference type="Proteomes" id="UP001165083"/>
    </source>
</evidence>
<protein>
    <submittedName>
        <fullName evidence="2">Unnamed protein product</fullName>
    </submittedName>
</protein>
<keyword evidence="3" id="KW-1185">Reference proteome</keyword>
<sequence length="132" mass="14282">MFGVRRAVRSMLRCSGGGRQARARTRSGRSAAIEKPRCRDGEPRAGAHAVLAAPEAGSGRLHCGAARTDRVDVRSSQKEEKEDEEEQRRQDAQAESHAPSRALTSQHPSKSSQQIPVPRPSPTCSQSGIVDQ</sequence>